<evidence type="ECO:0000313" key="3">
    <source>
        <dbReference type="Proteomes" id="UP000318693"/>
    </source>
</evidence>
<keyword evidence="3" id="KW-1185">Reference proteome</keyword>
<dbReference type="InterPro" id="IPR027417">
    <property type="entry name" value="P-loop_NTPase"/>
</dbReference>
<dbReference type="SUPFAM" id="SSF52540">
    <property type="entry name" value="P-loop containing nucleoside triphosphate hydrolases"/>
    <property type="match status" value="1"/>
</dbReference>
<dbReference type="InterPro" id="IPR006073">
    <property type="entry name" value="GTP-bd"/>
</dbReference>
<evidence type="ECO:0000259" key="1">
    <source>
        <dbReference type="PROSITE" id="PS51711"/>
    </source>
</evidence>
<dbReference type="GO" id="GO:0005886">
    <property type="term" value="C:plasma membrane"/>
    <property type="evidence" value="ECO:0007669"/>
    <property type="project" value="TreeGrafter"/>
</dbReference>
<name>A0A552WN68_9MICO</name>
<dbReference type="PANTHER" id="PTHR43185:SF1">
    <property type="entry name" value="FE(2+) TRANSPORTER FEOB"/>
    <property type="match status" value="1"/>
</dbReference>
<dbReference type="PANTHER" id="PTHR43185">
    <property type="entry name" value="FERROUS IRON TRANSPORT PROTEIN B"/>
    <property type="match status" value="1"/>
</dbReference>
<protein>
    <submittedName>
        <fullName evidence="2">Ferrous iron transporter B</fullName>
    </submittedName>
</protein>
<organism evidence="2 3">
    <name type="scientific">Georgenia yuyongxinii</name>
    <dbReference type="NCBI Taxonomy" id="2589797"/>
    <lineage>
        <taxon>Bacteria</taxon>
        <taxon>Bacillati</taxon>
        <taxon>Actinomycetota</taxon>
        <taxon>Actinomycetes</taxon>
        <taxon>Micrococcales</taxon>
        <taxon>Bogoriellaceae</taxon>
        <taxon>Georgenia</taxon>
    </lineage>
</organism>
<comment type="caution">
    <text evidence="2">The sequence shown here is derived from an EMBL/GenBank/DDBJ whole genome shotgun (WGS) entry which is preliminary data.</text>
</comment>
<evidence type="ECO:0000313" key="2">
    <source>
        <dbReference type="EMBL" id="TRW44238.1"/>
    </source>
</evidence>
<dbReference type="InterPro" id="IPR030389">
    <property type="entry name" value="G_FEOB_dom"/>
</dbReference>
<feature type="non-terminal residue" evidence="2">
    <location>
        <position position="182"/>
    </location>
</feature>
<reference evidence="2 3" key="1">
    <citation type="submission" date="2019-07" db="EMBL/GenBank/DDBJ databases">
        <title>Georgenia wutianyii sp. nov. and Georgenia *** sp. nov. isolated from plateau pika (Ochotona curzoniae) in the Qinghai-Tibet plateau of China.</title>
        <authorList>
            <person name="Tian Z."/>
        </authorList>
    </citation>
    <scope>NUCLEOTIDE SEQUENCE [LARGE SCALE GENOMIC DNA]</scope>
    <source>
        <strain evidence="2 3">Z446</strain>
    </source>
</reference>
<sequence>MSCHGPAAPRPAGATMTATVLLLGNPNVGKSTLFNALTGARQEVRNAPGTTVEVHEGQWVGPGVRLFDVPGTYSLLARSPDEQVAVDVLAGAGADAADVVVVLLDAAALPRSLYLLGQVAQAGRPVVAALTMCDVAAAAGATVDPGQLQKVLGVPVVATDPRRRDGLAALAAAVTAALRAPA</sequence>
<feature type="domain" description="FeoB-type G" evidence="1">
    <location>
        <begin position="17"/>
        <end position="180"/>
    </location>
</feature>
<gene>
    <name evidence="2" type="ORF">FJ693_14305</name>
</gene>
<accession>A0A552WN68</accession>
<dbReference type="GO" id="GO:0005525">
    <property type="term" value="F:GTP binding"/>
    <property type="evidence" value="ECO:0007669"/>
    <property type="project" value="InterPro"/>
</dbReference>
<dbReference type="AlphaFoldDB" id="A0A552WN68"/>
<dbReference type="Proteomes" id="UP000318693">
    <property type="component" value="Unassembled WGS sequence"/>
</dbReference>
<dbReference type="GO" id="GO:0015093">
    <property type="term" value="F:ferrous iron transmembrane transporter activity"/>
    <property type="evidence" value="ECO:0007669"/>
    <property type="project" value="TreeGrafter"/>
</dbReference>
<dbReference type="Pfam" id="PF02421">
    <property type="entry name" value="FeoB_N"/>
    <property type="match status" value="1"/>
</dbReference>
<dbReference type="InterPro" id="IPR050860">
    <property type="entry name" value="FeoB_GTPase"/>
</dbReference>
<proteinExistence type="predicted"/>
<dbReference type="PROSITE" id="PS51711">
    <property type="entry name" value="G_FEOB"/>
    <property type="match status" value="1"/>
</dbReference>
<dbReference type="EMBL" id="VJXR01000049">
    <property type="protein sequence ID" value="TRW44238.1"/>
    <property type="molecule type" value="Genomic_DNA"/>
</dbReference>
<dbReference type="PRINTS" id="PR00326">
    <property type="entry name" value="GTP1OBG"/>
</dbReference>
<dbReference type="Gene3D" id="3.40.50.300">
    <property type="entry name" value="P-loop containing nucleotide triphosphate hydrolases"/>
    <property type="match status" value="1"/>
</dbReference>